<dbReference type="Proteomes" id="UP000035740">
    <property type="component" value="Chromosome 9"/>
</dbReference>
<dbReference type="OMA" id="QHAVVED"/>
<keyword evidence="3" id="KW-1185">Reference proteome</keyword>
<organism evidence="2 3">
    <name type="scientific">Beta vulgaris subsp. vulgaris</name>
    <name type="common">Beet</name>
    <dbReference type="NCBI Taxonomy" id="3555"/>
    <lineage>
        <taxon>Eukaryota</taxon>
        <taxon>Viridiplantae</taxon>
        <taxon>Streptophyta</taxon>
        <taxon>Embryophyta</taxon>
        <taxon>Tracheophyta</taxon>
        <taxon>Spermatophyta</taxon>
        <taxon>Magnoliopsida</taxon>
        <taxon>eudicotyledons</taxon>
        <taxon>Gunneridae</taxon>
        <taxon>Pentapetalae</taxon>
        <taxon>Caryophyllales</taxon>
        <taxon>Chenopodiaceae</taxon>
        <taxon>Betoideae</taxon>
        <taxon>Beta</taxon>
    </lineage>
</organism>
<dbReference type="eggNOG" id="ENOG502SA50">
    <property type="taxonomic scope" value="Eukaryota"/>
</dbReference>
<feature type="region of interest" description="Disordered" evidence="1">
    <location>
        <begin position="55"/>
        <end position="84"/>
    </location>
</feature>
<dbReference type="Gramene" id="KMT02278">
    <property type="protein sequence ID" value="KMT02278"/>
    <property type="gene ID" value="BVRB_9g205960"/>
</dbReference>
<evidence type="ECO:0000313" key="3">
    <source>
        <dbReference type="Proteomes" id="UP000035740"/>
    </source>
</evidence>
<proteinExistence type="predicted"/>
<evidence type="ECO:0000313" key="2">
    <source>
        <dbReference type="EMBL" id="KMT02278.1"/>
    </source>
</evidence>
<feature type="compositionally biased region" description="Low complexity" evidence="1">
    <location>
        <begin position="99"/>
        <end position="108"/>
    </location>
</feature>
<reference evidence="2 3" key="1">
    <citation type="journal article" date="2014" name="Nature">
        <title>The genome of the recently domesticated crop plant sugar beet (Beta vulgaris).</title>
        <authorList>
            <person name="Dohm J.C."/>
            <person name="Minoche A.E."/>
            <person name="Holtgrawe D."/>
            <person name="Capella-Gutierrez S."/>
            <person name="Zakrzewski F."/>
            <person name="Tafer H."/>
            <person name="Rupp O."/>
            <person name="Sorensen T.R."/>
            <person name="Stracke R."/>
            <person name="Reinhardt R."/>
            <person name="Goesmann A."/>
            <person name="Kraft T."/>
            <person name="Schulz B."/>
            <person name="Stadler P.F."/>
            <person name="Schmidt T."/>
            <person name="Gabaldon T."/>
            <person name="Lehrach H."/>
            <person name="Weisshaar B."/>
            <person name="Himmelbauer H."/>
        </authorList>
    </citation>
    <scope>NUCLEOTIDE SEQUENCE [LARGE SCALE GENOMIC DNA]</scope>
    <source>
        <tissue evidence="2">Taproot</tissue>
    </source>
</reference>
<dbReference type="KEGG" id="bvg:104902954"/>
<dbReference type="AlphaFoldDB" id="A0A0J8BQQ8"/>
<protein>
    <submittedName>
        <fullName evidence="2">Uncharacterized protein</fullName>
    </submittedName>
</protein>
<feature type="compositionally biased region" description="Acidic residues" evidence="1">
    <location>
        <begin position="163"/>
        <end position="184"/>
    </location>
</feature>
<name>A0A0J8BQQ8_BETVV</name>
<gene>
    <name evidence="2" type="ORF">BVRB_9g205960</name>
</gene>
<evidence type="ECO:0000256" key="1">
    <source>
        <dbReference type="SAM" id="MobiDB-lite"/>
    </source>
</evidence>
<dbReference type="EMBL" id="KQ090177">
    <property type="protein sequence ID" value="KMT02278.1"/>
    <property type="molecule type" value="Genomic_DNA"/>
</dbReference>
<sequence length="195" mass="21393">MNPNKKHTKDLNDEVEELLRAAEDAALLKLNLSSHTVHASPSDLCPDLEKRFRDLKSSSKSKAKKVSKMPPPLESTKANKEVEDDDLLARFASLKASLPKPSFSVSSSYAGIETSDNSIDNKLADGSSGGKAKIDDVDEDEDEVEKVIRWAMDAARLDPSPPSDDDSINDDSYDDNETSDEDALSCERNPKGQRK</sequence>
<feature type="region of interest" description="Disordered" evidence="1">
    <location>
        <begin position="99"/>
        <end position="195"/>
    </location>
</feature>
<accession>A0A0J8BQQ8</accession>